<dbReference type="InterPro" id="IPR037185">
    <property type="entry name" value="EmrE-like"/>
</dbReference>
<gene>
    <name evidence="2" type="ORF">H8698_04115</name>
</gene>
<feature type="transmembrane region" description="Helical" evidence="1">
    <location>
        <begin position="31"/>
        <end position="55"/>
    </location>
</feature>
<organism evidence="2 3">
    <name type="scientific">Congzhengia minquanensis</name>
    <dbReference type="NCBI Taxonomy" id="2763657"/>
    <lineage>
        <taxon>Bacteria</taxon>
        <taxon>Bacillati</taxon>
        <taxon>Bacillota</taxon>
        <taxon>Clostridia</taxon>
        <taxon>Eubacteriales</taxon>
        <taxon>Oscillospiraceae</taxon>
        <taxon>Congzhengia</taxon>
    </lineage>
</organism>
<feature type="transmembrane region" description="Helical" evidence="1">
    <location>
        <begin position="152"/>
        <end position="172"/>
    </location>
</feature>
<keyword evidence="1" id="KW-0472">Membrane</keyword>
<evidence type="ECO:0000313" key="3">
    <source>
        <dbReference type="Proteomes" id="UP000611762"/>
    </source>
</evidence>
<reference evidence="2" key="1">
    <citation type="submission" date="2020-08" db="EMBL/GenBank/DDBJ databases">
        <title>Genome public.</title>
        <authorList>
            <person name="Liu C."/>
            <person name="Sun Q."/>
        </authorList>
    </citation>
    <scope>NUCLEOTIDE SEQUENCE</scope>
    <source>
        <strain evidence="2">H8</strain>
    </source>
</reference>
<feature type="transmembrane region" description="Helical" evidence="1">
    <location>
        <begin position="92"/>
        <end position="115"/>
    </location>
</feature>
<dbReference type="EMBL" id="JACRSU010000001">
    <property type="protein sequence ID" value="MBC8540157.1"/>
    <property type="molecule type" value="Genomic_DNA"/>
</dbReference>
<dbReference type="AlphaFoldDB" id="A0A926DLY8"/>
<feature type="transmembrane region" description="Helical" evidence="1">
    <location>
        <begin position="218"/>
        <end position="236"/>
    </location>
</feature>
<evidence type="ECO:0000313" key="2">
    <source>
        <dbReference type="EMBL" id="MBC8540157.1"/>
    </source>
</evidence>
<keyword evidence="3" id="KW-1185">Reference proteome</keyword>
<protein>
    <recommendedName>
        <fullName evidence="4">EamA domain-containing protein</fullName>
    </recommendedName>
</protein>
<feature type="transmembrane region" description="Helical" evidence="1">
    <location>
        <begin position="242"/>
        <end position="265"/>
    </location>
</feature>
<evidence type="ECO:0000256" key="1">
    <source>
        <dbReference type="SAM" id="Phobius"/>
    </source>
</evidence>
<feature type="transmembrane region" description="Helical" evidence="1">
    <location>
        <begin position="61"/>
        <end position="85"/>
    </location>
</feature>
<comment type="caution">
    <text evidence="2">The sequence shown here is derived from an EMBL/GenBank/DDBJ whole genome shotgun (WGS) entry which is preliminary data.</text>
</comment>
<dbReference type="Proteomes" id="UP000611762">
    <property type="component" value="Unassembled WGS sequence"/>
</dbReference>
<name>A0A926DLY8_9FIRM</name>
<dbReference type="RefSeq" id="WP_249311280.1">
    <property type="nucleotide sequence ID" value="NZ_JACRSU010000001.1"/>
</dbReference>
<accession>A0A926DLY8</accession>
<feature type="transmembrane region" description="Helical" evidence="1">
    <location>
        <begin position="184"/>
        <end position="206"/>
    </location>
</feature>
<sequence>MASLYIGIILLTRVAQQICSKYKSMLFPKSIYGVAKLMAFTNLLSAIPAVILMLLGGSMAINLNTVITSALSGISIVVSSICGLVSMKSGTMVLSSMFGAAGLIVPCIAGVFLFAEPMSRLQWLGIVVLIASSLLLISSAKQINPQFSFKTVFCLLGSFLANGLTMLMQMIFSRSSEGGNVSMFSFFTFAIPCLAMVLLSVVLHRQPPADNEKLPKKLLLFAAGAGVAVFIVNQLATLASGFVPPAILFAFINGGNTFIAALVAAILFGEKLTVKSVTGLLLGAASLIIIKAF</sequence>
<proteinExistence type="predicted"/>
<dbReference type="SUPFAM" id="SSF103481">
    <property type="entry name" value="Multidrug resistance efflux transporter EmrE"/>
    <property type="match status" value="2"/>
</dbReference>
<keyword evidence="1" id="KW-0812">Transmembrane</keyword>
<keyword evidence="1" id="KW-1133">Transmembrane helix</keyword>
<evidence type="ECO:0008006" key="4">
    <source>
        <dbReference type="Google" id="ProtNLM"/>
    </source>
</evidence>
<feature type="transmembrane region" description="Helical" evidence="1">
    <location>
        <begin position="121"/>
        <end position="140"/>
    </location>
</feature>